<dbReference type="CDD" id="cd12108">
    <property type="entry name" value="Hr-like"/>
    <property type="match status" value="1"/>
</dbReference>
<dbReference type="RefSeq" id="WP_344108404.1">
    <property type="nucleotide sequence ID" value="NZ_BAAANE010000002.1"/>
</dbReference>
<proteinExistence type="predicted"/>
<dbReference type="Gene3D" id="1.20.120.520">
    <property type="entry name" value="nmb1532 protein domain like"/>
    <property type="match status" value="1"/>
</dbReference>
<dbReference type="EMBL" id="BAAANE010000002">
    <property type="protein sequence ID" value="GAA1621747.1"/>
    <property type="molecule type" value="Genomic_DNA"/>
</dbReference>
<feature type="domain" description="Hemerythrin-like" evidence="1">
    <location>
        <begin position="9"/>
        <end position="124"/>
    </location>
</feature>
<name>A0ABN2EY03_9ACTN</name>
<keyword evidence="3" id="KW-1185">Reference proteome</keyword>
<evidence type="ECO:0000313" key="3">
    <source>
        <dbReference type="Proteomes" id="UP001501319"/>
    </source>
</evidence>
<dbReference type="Pfam" id="PF01814">
    <property type="entry name" value="Hemerythrin"/>
    <property type="match status" value="1"/>
</dbReference>
<dbReference type="PANTHER" id="PTHR35585:SF1">
    <property type="entry name" value="HHE DOMAIN PROTEIN (AFU_ORTHOLOGUE AFUA_4G00730)"/>
    <property type="match status" value="1"/>
</dbReference>
<organism evidence="2 3">
    <name type="scientific">Kribbella alba</name>
    <dbReference type="NCBI Taxonomy" id="190197"/>
    <lineage>
        <taxon>Bacteria</taxon>
        <taxon>Bacillati</taxon>
        <taxon>Actinomycetota</taxon>
        <taxon>Actinomycetes</taxon>
        <taxon>Propionibacteriales</taxon>
        <taxon>Kribbellaceae</taxon>
        <taxon>Kribbella</taxon>
    </lineage>
</organism>
<reference evidence="2 3" key="1">
    <citation type="journal article" date="2019" name="Int. J. Syst. Evol. Microbiol.">
        <title>The Global Catalogue of Microorganisms (GCM) 10K type strain sequencing project: providing services to taxonomists for standard genome sequencing and annotation.</title>
        <authorList>
            <consortium name="The Broad Institute Genomics Platform"/>
            <consortium name="The Broad Institute Genome Sequencing Center for Infectious Disease"/>
            <person name="Wu L."/>
            <person name="Ma J."/>
        </authorList>
    </citation>
    <scope>NUCLEOTIDE SEQUENCE [LARGE SCALE GENOMIC DNA]</scope>
    <source>
        <strain evidence="2 3">JCM 14306</strain>
    </source>
</reference>
<evidence type="ECO:0000259" key="1">
    <source>
        <dbReference type="Pfam" id="PF01814"/>
    </source>
</evidence>
<comment type="caution">
    <text evidence="2">The sequence shown here is derived from an EMBL/GenBank/DDBJ whole genome shotgun (WGS) entry which is preliminary data.</text>
</comment>
<accession>A0ABN2EY03</accession>
<sequence>MNAKDDEDVIELLLRQHLEIRGLFTDLETATGDERRDTFRNLVRLLAVHETAEEEIVHPAARSGENGNAIVDARLSEEHDAKEMLSELDDLGPDGEGFDTLLRKLRDAVLAHARHEEGEEFPRLRAMYDPEQLHTMAKAARVAEATAPTRPHPGVETAAENLLAGPPAAIMDRARDLIRSALNK</sequence>
<dbReference type="PANTHER" id="PTHR35585">
    <property type="entry name" value="HHE DOMAIN PROTEIN (AFU_ORTHOLOGUE AFUA_4G00730)"/>
    <property type="match status" value="1"/>
</dbReference>
<dbReference type="InterPro" id="IPR012312">
    <property type="entry name" value="Hemerythrin-like"/>
</dbReference>
<protein>
    <submittedName>
        <fullName evidence="2">Hemerythrin domain-containing protein</fullName>
    </submittedName>
</protein>
<gene>
    <name evidence="2" type="ORF">GCM10009744_06140</name>
</gene>
<dbReference type="Proteomes" id="UP001501319">
    <property type="component" value="Unassembled WGS sequence"/>
</dbReference>
<evidence type="ECO:0000313" key="2">
    <source>
        <dbReference type="EMBL" id="GAA1621747.1"/>
    </source>
</evidence>